<accession>A0ABP0RUG8</accession>
<keyword evidence="1" id="KW-0175">Coiled coil</keyword>
<dbReference type="Proteomes" id="UP001642484">
    <property type="component" value="Unassembled WGS sequence"/>
</dbReference>
<proteinExistence type="predicted"/>
<reference evidence="3 4" key="1">
    <citation type="submission" date="2024-02" db="EMBL/GenBank/DDBJ databases">
        <authorList>
            <person name="Chen Y."/>
            <person name="Shah S."/>
            <person name="Dougan E. K."/>
            <person name="Thang M."/>
            <person name="Chan C."/>
        </authorList>
    </citation>
    <scope>NUCLEOTIDE SEQUENCE [LARGE SCALE GENOMIC DNA]</scope>
</reference>
<evidence type="ECO:0000256" key="2">
    <source>
        <dbReference type="SAM" id="MobiDB-lite"/>
    </source>
</evidence>
<organism evidence="3 4">
    <name type="scientific">Durusdinium trenchii</name>
    <dbReference type="NCBI Taxonomy" id="1381693"/>
    <lineage>
        <taxon>Eukaryota</taxon>
        <taxon>Sar</taxon>
        <taxon>Alveolata</taxon>
        <taxon>Dinophyceae</taxon>
        <taxon>Suessiales</taxon>
        <taxon>Symbiodiniaceae</taxon>
        <taxon>Durusdinium</taxon>
    </lineage>
</organism>
<gene>
    <name evidence="3" type="ORF">CCMP2556_LOCUS48759</name>
</gene>
<name>A0ABP0RUG8_9DINO</name>
<comment type="caution">
    <text evidence="3">The sequence shown here is derived from an EMBL/GenBank/DDBJ whole genome shotgun (WGS) entry which is preliminary data.</text>
</comment>
<evidence type="ECO:0000313" key="3">
    <source>
        <dbReference type="EMBL" id="CAK9103944.1"/>
    </source>
</evidence>
<evidence type="ECO:0000313" key="4">
    <source>
        <dbReference type="Proteomes" id="UP001642484"/>
    </source>
</evidence>
<protein>
    <submittedName>
        <fullName evidence="3">Uncharacterized protein</fullName>
    </submittedName>
</protein>
<keyword evidence="4" id="KW-1185">Reference proteome</keyword>
<feature type="region of interest" description="Disordered" evidence="2">
    <location>
        <begin position="57"/>
        <end position="89"/>
    </location>
</feature>
<feature type="compositionally biased region" description="Basic and acidic residues" evidence="2">
    <location>
        <begin position="68"/>
        <end position="78"/>
    </location>
</feature>
<sequence length="298" mass="33633">MAIVFGHENDRSVQDTFMKKCKKKVQFIEEQDLWVNGCFMSEEDMRLDKFSEKKKRQILEEDESMGEEDFRKEAEGHDTMPSNMDLPEDTTDPTILIEADGTDNQHKTLKLLNFPVMDDADALASSYIPRVLTCLSKWGVKIQSMMEVLESVEDLSDNLRQHQDKLEADFKEARKQCLSLQYYLLSGRCAEALNLTTRSQQGAPAQTLQKHGEALQAELQCDLEYVAKCGMLSRSYQNVGHVNQIACCSDCKAGLPQLGIARNFIGSTIVMLAHEGHFDDTTDASESRALKVWYGLSG</sequence>
<evidence type="ECO:0000256" key="1">
    <source>
        <dbReference type="SAM" id="Coils"/>
    </source>
</evidence>
<dbReference type="EMBL" id="CAXAMN010026561">
    <property type="protein sequence ID" value="CAK9103944.1"/>
    <property type="molecule type" value="Genomic_DNA"/>
</dbReference>
<feature type="coiled-coil region" evidence="1">
    <location>
        <begin position="145"/>
        <end position="176"/>
    </location>
</feature>